<proteinExistence type="predicted"/>
<accession>A0AAD7VPX2</accession>
<evidence type="ECO:0000313" key="2">
    <source>
        <dbReference type="Proteomes" id="UP001217417"/>
    </source>
</evidence>
<protein>
    <submittedName>
        <fullName evidence="1">Uncharacterized protein</fullName>
    </submittedName>
</protein>
<keyword evidence="2" id="KW-1185">Reference proteome</keyword>
<evidence type="ECO:0000313" key="1">
    <source>
        <dbReference type="EMBL" id="KAJ8097628.1"/>
    </source>
</evidence>
<reference evidence="1" key="1">
    <citation type="submission" date="2023-03" db="EMBL/GenBank/DDBJ databases">
        <title>Near-Complete genome sequence of Lipomyces tetrasporous NRRL Y-64009, an oleaginous yeast capable of growing on lignocellulosic hydrolysates.</title>
        <authorList>
            <consortium name="Lawrence Berkeley National Laboratory"/>
            <person name="Jagtap S.S."/>
            <person name="Liu J.-J."/>
            <person name="Walukiewicz H.E."/>
            <person name="Pangilinan J."/>
            <person name="Lipzen A."/>
            <person name="Ahrendt S."/>
            <person name="Koriabine M."/>
            <person name="Cobaugh K."/>
            <person name="Salamov A."/>
            <person name="Yoshinaga Y."/>
            <person name="Ng V."/>
            <person name="Daum C."/>
            <person name="Grigoriev I.V."/>
            <person name="Slininger P.J."/>
            <person name="Dien B.S."/>
            <person name="Jin Y.-S."/>
            <person name="Rao C.V."/>
        </authorList>
    </citation>
    <scope>NUCLEOTIDE SEQUENCE</scope>
    <source>
        <strain evidence="1">NRRL Y-64009</strain>
    </source>
</reference>
<comment type="caution">
    <text evidence="1">The sequence shown here is derived from an EMBL/GenBank/DDBJ whole genome shotgun (WGS) entry which is preliminary data.</text>
</comment>
<gene>
    <name evidence="1" type="ORF">POJ06DRAFT_35989</name>
</gene>
<dbReference type="EMBL" id="JARPMG010000011">
    <property type="protein sequence ID" value="KAJ8097628.1"/>
    <property type="molecule type" value="Genomic_DNA"/>
</dbReference>
<dbReference type="RefSeq" id="XP_056041078.1">
    <property type="nucleotide sequence ID" value="XM_056190929.1"/>
</dbReference>
<name>A0AAD7VPX2_9ASCO</name>
<sequence length="89" mass="10194">MASSVQDIGNEEKTTVDTMITVLARLRVRSFSLMFEYLNRTHDALRISHALLDEGYDPNGMSNDLWTHLTNTDAKRAQLSQFCHPLVER</sequence>
<organism evidence="1 2">
    <name type="scientific">Lipomyces tetrasporus</name>
    <dbReference type="NCBI Taxonomy" id="54092"/>
    <lineage>
        <taxon>Eukaryota</taxon>
        <taxon>Fungi</taxon>
        <taxon>Dikarya</taxon>
        <taxon>Ascomycota</taxon>
        <taxon>Saccharomycotina</taxon>
        <taxon>Lipomycetes</taxon>
        <taxon>Lipomycetales</taxon>
        <taxon>Lipomycetaceae</taxon>
        <taxon>Lipomyces</taxon>
    </lineage>
</organism>
<dbReference type="AlphaFoldDB" id="A0AAD7VPX2"/>
<dbReference type="Proteomes" id="UP001217417">
    <property type="component" value="Unassembled WGS sequence"/>
</dbReference>
<dbReference type="GeneID" id="80886095"/>